<dbReference type="EMBL" id="NKTX01000058">
    <property type="protein sequence ID" value="PYD80061.1"/>
    <property type="molecule type" value="Genomic_DNA"/>
</dbReference>
<dbReference type="Proteomes" id="UP000247417">
    <property type="component" value="Unassembled WGS sequence"/>
</dbReference>
<name>A0A318QRU5_9PROT</name>
<evidence type="ECO:0000313" key="1">
    <source>
        <dbReference type="EMBL" id="PYD80061.1"/>
    </source>
</evidence>
<dbReference type="SUPFAM" id="SSF88723">
    <property type="entry name" value="PIN domain-like"/>
    <property type="match status" value="1"/>
</dbReference>
<dbReference type="RefSeq" id="WP_110507555.1">
    <property type="nucleotide sequence ID" value="NZ_NKTX01000058.1"/>
</dbReference>
<accession>A0A318QRU5</accession>
<evidence type="ECO:0000313" key="2">
    <source>
        <dbReference type="Proteomes" id="UP000247417"/>
    </source>
</evidence>
<dbReference type="Gene3D" id="3.40.50.1010">
    <property type="entry name" value="5'-nuclease"/>
    <property type="match status" value="1"/>
</dbReference>
<comment type="caution">
    <text evidence="1">The sequence shown here is derived from an EMBL/GenBank/DDBJ whole genome shotgun (WGS) entry which is preliminary data.</text>
</comment>
<reference evidence="1 2" key="1">
    <citation type="submission" date="2017-07" db="EMBL/GenBank/DDBJ databases">
        <title>A draft genome sequence of Komagataeibacter oboediens LMG 18849.</title>
        <authorList>
            <person name="Skraban J."/>
            <person name="Cleenwerck I."/>
            <person name="Vandamme P."/>
            <person name="Trcek J."/>
        </authorList>
    </citation>
    <scope>NUCLEOTIDE SEQUENCE [LARGE SCALE GENOMIC DNA]</scope>
    <source>
        <strain evidence="1 2">LMG 18849</strain>
    </source>
</reference>
<dbReference type="AlphaFoldDB" id="A0A318QRU5"/>
<organism evidence="1 2">
    <name type="scientific">Komagataeibacter oboediens</name>
    <dbReference type="NCBI Taxonomy" id="65958"/>
    <lineage>
        <taxon>Bacteria</taxon>
        <taxon>Pseudomonadati</taxon>
        <taxon>Pseudomonadota</taxon>
        <taxon>Alphaproteobacteria</taxon>
        <taxon>Acetobacterales</taxon>
        <taxon>Acetobacteraceae</taxon>
        <taxon>Komagataeibacter</taxon>
    </lineage>
</organism>
<sequence>MIVLDTNILSELMRSGPDGAVLAWMSRQSMMTIFITTMTQADILYGCKLPATDALLNTSGLVQL</sequence>
<proteinExistence type="predicted"/>
<dbReference type="OrthoDB" id="7188375at2"/>
<dbReference type="STRING" id="940286.GCA_000227565_00194"/>
<dbReference type="InterPro" id="IPR029060">
    <property type="entry name" value="PIN-like_dom_sf"/>
</dbReference>
<protein>
    <submittedName>
        <fullName evidence="1">Twitching motility protein PilT</fullName>
    </submittedName>
</protein>
<gene>
    <name evidence="1" type="ORF">CFR80_14180</name>
</gene>